<feature type="transmembrane region" description="Helical" evidence="1">
    <location>
        <begin position="233"/>
        <end position="251"/>
    </location>
</feature>
<dbReference type="Proteomes" id="UP000461730">
    <property type="component" value="Unassembled WGS sequence"/>
</dbReference>
<comment type="caution">
    <text evidence="2">The sequence shown here is derived from an EMBL/GenBank/DDBJ whole genome shotgun (WGS) entry which is preliminary data.</text>
</comment>
<gene>
    <name evidence="2" type="ORF">GO493_26895</name>
</gene>
<name>A0A7K1UC82_9BACT</name>
<dbReference type="Pfam" id="PF12730">
    <property type="entry name" value="ABC2_membrane_4"/>
    <property type="match status" value="1"/>
</dbReference>
<dbReference type="AlphaFoldDB" id="A0A7K1UC82"/>
<feature type="transmembrane region" description="Helical" evidence="1">
    <location>
        <begin position="177"/>
        <end position="199"/>
    </location>
</feature>
<proteinExistence type="predicted"/>
<dbReference type="SUPFAM" id="SSF103473">
    <property type="entry name" value="MFS general substrate transporter"/>
    <property type="match status" value="1"/>
</dbReference>
<evidence type="ECO:0000313" key="2">
    <source>
        <dbReference type="EMBL" id="MVT11916.1"/>
    </source>
</evidence>
<feature type="transmembrane region" description="Helical" evidence="1">
    <location>
        <begin position="60"/>
        <end position="84"/>
    </location>
</feature>
<feature type="transmembrane region" description="Helical" evidence="1">
    <location>
        <begin position="111"/>
        <end position="136"/>
    </location>
</feature>
<evidence type="ECO:0000313" key="3">
    <source>
        <dbReference type="Proteomes" id="UP000461730"/>
    </source>
</evidence>
<keyword evidence="1" id="KW-1133">Transmembrane helix</keyword>
<dbReference type="InterPro" id="IPR036259">
    <property type="entry name" value="MFS_trans_sf"/>
</dbReference>
<accession>A0A7K1UC82</accession>
<protein>
    <submittedName>
        <fullName evidence="2">ABC transporter permease subunit</fullName>
    </submittedName>
</protein>
<keyword evidence="3" id="KW-1185">Reference proteome</keyword>
<reference evidence="2 3" key="1">
    <citation type="submission" date="2019-12" db="EMBL/GenBank/DDBJ databases">
        <title>Chitinophaga sp. strain ysch24 (GDMCC 1.1355), whole genome shotgun sequence.</title>
        <authorList>
            <person name="Zhang X."/>
        </authorList>
    </citation>
    <scope>NUCLEOTIDE SEQUENCE [LARGE SCALE GENOMIC DNA]</scope>
    <source>
        <strain evidence="3">ysch24</strain>
    </source>
</reference>
<dbReference type="PANTHER" id="PTHR37305:SF1">
    <property type="entry name" value="MEMBRANE PROTEIN"/>
    <property type="match status" value="1"/>
</dbReference>
<keyword evidence="1" id="KW-0812">Transmembrane</keyword>
<keyword evidence="1" id="KW-0472">Membrane</keyword>
<dbReference type="RefSeq" id="WP_157309338.1">
    <property type="nucleotide sequence ID" value="NZ_WRXN01000017.1"/>
</dbReference>
<feature type="transmembrane region" description="Helical" evidence="1">
    <location>
        <begin position="148"/>
        <end position="170"/>
    </location>
</feature>
<dbReference type="PANTHER" id="PTHR37305">
    <property type="entry name" value="INTEGRAL MEMBRANE PROTEIN-RELATED"/>
    <property type="match status" value="1"/>
</dbReference>
<dbReference type="EMBL" id="WRXN01000017">
    <property type="protein sequence ID" value="MVT11916.1"/>
    <property type="molecule type" value="Genomic_DNA"/>
</dbReference>
<sequence>MLNIIKIEWLKVKYYRTFWIFLGLAVLIIPAVNAIVQDVNSRIPKQIQQALGRSIYDFPIVWQTVAYVSSFTTVIFGFLLLTLVTNEFSFKTHRQHVIDGWERRELVLSKLFWVVAFSVIALLVSALTAAYFGAVYGKESFSLEGFRFLFYYFLQVMLSLCLALLLGVLVKRTGLAIVLYLAYVMVLEQLVVMTLKRFVGDIGGLMPLQTADELLPLPVVDKLVPLAGPLDTYVYLTALLAYIGLSLWWVFHKMLRTDL</sequence>
<evidence type="ECO:0000256" key="1">
    <source>
        <dbReference type="SAM" id="Phobius"/>
    </source>
</evidence>
<organism evidence="2 3">
    <name type="scientific">Chitinophaga tropicalis</name>
    <dbReference type="NCBI Taxonomy" id="2683588"/>
    <lineage>
        <taxon>Bacteria</taxon>
        <taxon>Pseudomonadati</taxon>
        <taxon>Bacteroidota</taxon>
        <taxon>Chitinophagia</taxon>
        <taxon>Chitinophagales</taxon>
        <taxon>Chitinophagaceae</taxon>
        <taxon>Chitinophaga</taxon>
    </lineage>
</organism>